<feature type="region of interest" description="Disordered" evidence="1">
    <location>
        <begin position="55"/>
        <end position="115"/>
    </location>
</feature>
<comment type="caution">
    <text evidence="2">The sequence shown here is derived from an EMBL/GenBank/DDBJ whole genome shotgun (WGS) entry which is preliminary data.</text>
</comment>
<keyword evidence="3" id="KW-1185">Reference proteome</keyword>
<feature type="compositionally biased region" description="Basic and acidic residues" evidence="1">
    <location>
        <begin position="56"/>
        <end position="74"/>
    </location>
</feature>
<name>A0AA88CUQ0_FICCA</name>
<evidence type="ECO:0000313" key="3">
    <source>
        <dbReference type="Proteomes" id="UP001187192"/>
    </source>
</evidence>
<dbReference type="EMBL" id="BTGU01005808">
    <property type="protein sequence ID" value="GMN30492.1"/>
    <property type="molecule type" value="Genomic_DNA"/>
</dbReference>
<accession>A0AA88CUQ0</accession>
<evidence type="ECO:0000313" key="2">
    <source>
        <dbReference type="EMBL" id="GMN30492.1"/>
    </source>
</evidence>
<feature type="compositionally biased region" description="Polar residues" evidence="1">
    <location>
        <begin position="85"/>
        <end position="97"/>
    </location>
</feature>
<dbReference type="Proteomes" id="UP001187192">
    <property type="component" value="Unassembled WGS sequence"/>
</dbReference>
<sequence length="143" mass="15978">MQKLPKRVARLYGGTLPKSILLKPPYGSECKIDMKGILDFNFQFVIHLLVRSIPTHSDESEVKGNPKVPNKEETKDDDDDDSVQILGSSSTCPNTAEESLPPISPPRKRMRTRASAQLLKRVRGDNYCLHLQSEAVGIKSQHP</sequence>
<organism evidence="2 3">
    <name type="scientific">Ficus carica</name>
    <name type="common">Common fig</name>
    <dbReference type="NCBI Taxonomy" id="3494"/>
    <lineage>
        <taxon>Eukaryota</taxon>
        <taxon>Viridiplantae</taxon>
        <taxon>Streptophyta</taxon>
        <taxon>Embryophyta</taxon>
        <taxon>Tracheophyta</taxon>
        <taxon>Spermatophyta</taxon>
        <taxon>Magnoliopsida</taxon>
        <taxon>eudicotyledons</taxon>
        <taxon>Gunneridae</taxon>
        <taxon>Pentapetalae</taxon>
        <taxon>rosids</taxon>
        <taxon>fabids</taxon>
        <taxon>Rosales</taxon>
        <taxon>Moraceae</taxon>
        <taxon>Ficeae</taxon>
        <taxon>Ficus</taxon>
    </lineage>
</organism>
<proteinExistence type="predicted"/>
<protein>
    <submittedName>
        <fullName evidence="2">Uncharacterized protein</fullName>
    </submittedName>
</protein>
<evidence type="ECO:0000256" key="1">
    <source>
        <dbReference type="SAM" id="MobiDB-lite"/>
    </source>
</evidence>
<dbReference type="AlphaFoldDB" id="A0AA88CUQ0"/>
<reference evidence="2" key="1">
    <citation type="submission" date="2023-07" db="EMBL/GenBank/DDBJ databases">
        <title>draft genome sequence of fig (Ficus carica).</title>
        <authorList>
            <person name="Takahashi T."/>
            <person name="Nishimura K."/>
        </authorList>
    </citation>
    <scope>NUCLEOTIDE SEQUENCE</scope>
</reference>
<gene>
    <name evidence="2" type="ORF">TIFTF001_048020</name>
</gene>